<dbReference type="Proteomes" id="UP000076935">
    <property type="component" value="Unassembled WGS sequence"/>
</dbReference>
<protein>
    <submittedName>
        <fullName evidence="1">Uncharacterized protein</fullName>
    </submittedName>
</protein>
<proteinExistence type="predicted"/>
<name>A0A177L5B2_9BACI</name>
<dbReference type="EMBL" id="LQWY01000033">
    <property type="protein sequence ID" value="OAH60743.1"/>
    <property type="molecule type" value="Genomic_DNA"/>
</dbReference>
<dbReference type="AlphaFoldDB" id="A0A177L5B2"/>
<sequence length="66" mass="7092">MQLEIKTSHGQTFVEEVADYNAATLANELNDITNRKTVFAIGNIVLNRNAIVYIAPVGAATTGEQA</sequence>
<gene>
    <name evidence="1" type="ORF">AWH49_15495</name>
</gene>
<dbReference type="RefSeq" id="WP_063965872.1">
    <property type="nucleotide sequence ID" value="NZ_JBCNAN010000077.1"/>
</dbReference>
<evidence type="ECO:0000313" key="1">
    <source>
        <dbReference type="EMBL" id="OAH60743.1"/>
    </source>
</evidence>
<comment type="caution">
    <text evidence="1">The sequence shown here is derived from an EMBL/GenBank/DDBJ whole genome shotgun (WGS) entry which is preliminary data.</text>
</comment>
<keyword evidence="2" id="KW-1185">Reference proteome</keyword>
<evidence type="ECO:0000313" key="2">
    <source>
        <dbReference type="Proteomes" id="UP000076935"/>
    </source>
</evidence>
<reference evidence="1 2" key="1">
    <citation type="submission" date="2016-01" db="EMBL/GenBank/DDBJ databases">
        <title>Investigation of taxonomic status of Bacillus aminovorans.</title>
        <authorList>
            <person name="Verma A."/>
            <person name="Pal Y."/>
            <person name="Krishnamurthi S."/>
        </authorList>
    </citation>
    <scope>NUCLEOTIDE SEQUENCE [LARGE SCALE GENOMIC DNA]</scope>
    <source>
        <strain evidence="1 2">DSM 1314</strain>
    </source>
</reference>
<accession>A0A177L5B2</accession>
<organism evidence="1 2">
    <name type="scientific">Domibacillus aminovorans</name>
    <dbReference type="NCBI Taxonomy" id="29332"/>
    <lineage>
        <taxon>Bacteria</taxon>
        <taxon>Bacillati</taxon>
        <taxon>Bacillota</taxon>
        <taxon>Bacilli</taxon>
        <taxon>Bacillales</taxon>
        <taxon>Bacillaceae</taxon>
        <taxon>Domibacillus</taxon>
    </lineage>
</organism>